<dbReference type="RefSeq" id="WP_048899302.1">
    <property type="nucleotide sequence ID" value="NZ_AP024853.1"/>
</dbReference>
<evidence type="ECO:0000256" key="1">
    <source>
        <dbReference type="ARBA" id="ARBA00022679"/>
    </source>
</evidence>
<reference evidence="5 6" key="1">
    <citation type="submission" date="2018-01" db="EMBL/GenBank/DDBJ databases">
        <title>Whole genome sequencing of Histamine producing bacteria.</title>
        <authorList>
            <person name="Butler K."/>
        </authorList>
    </citation>
    <scope>NUCLEOTIDE SEQUENCE [LARGE SCALE GENOMIC DNA]</scope>
    <source>
        <strain evidence="5 6">DSM 24669</strain>
    </source>
</reference>
<dbReference type="Pfam" id="PF13302">
    <property type="entry name" value="Acetyltransf_3"/>
    <property type="match status" value="1"/>
</dbReference>
<organism evidence="5 6">
    <name type="scientific">Photobacterium swingsii</name>
    <dbReference type="NCBI Taxonomy" id="680026"/>
    <lineage>
        <taxon>Bacteria</taxon>
        <taxon>Pseudomonadati</taxon>
        <taxon>Pseudomonadota</taxon>
        <taxon>Gammaproteobacteria</taxon>
        <taxon>Vibrionales</taxon>
        <taxon>Vibrionaceae</taxon>
        <taxon>Photobacterium</taxon>
    </lineage>
</organism>
<gene>
    <name evidence="5" type="ORF">C9I94_17265</name>
</gene>
<keyword evidence="1 5" id="KW-0808">Transferase</keyword>
<keyword evidence="6" id="KW-1185">Reference proteome</keyword>
<dbReference type="PROSITE" id="PS51186">
    <property type="entry name" value="GNAT"/>
    <property type="match status" value="1"/>
</dbReference>
<dbReference type="SUPFAM" id="SSF55729">
    <property type="entry name" value="Acyl-CoA N-acyltransferases (Nat)"/>
    <property type="match status" value="1"/>
</dbReference>
<sequence>MKQQPLLTTERLILRPFQLSDALTVQKLAGDPLIANGTINVPHPYADGMAGQWIGKHVAGWHSQQSAIYAITLKSNHQLIGCVGLHNISNHTAQLGYWIGVPFWGKGYCTESAQRIVDFAFKKLELEKIYSRHLSREAAPGKVMKKIGMKHVMRKNGALRVNRLTEDLDYYEMKTEDDVEYKPA</sequence>
<comment type="similarity">
    <text evidence="3">Belongs to the acetyltransferase family. RimJ subfamily.</text>
</comment>
<name>A0A0J8VBU4_9GAMM</name>
<dbReference type="PANTHER" id="PTHR43792:SF8">
    <property type="entry name" value="[RIBOSOMAL PROTEIN US5]-ALANINE N-ACETYLTRANSFERASE"/>
    <property type="match status" value="1"/>
</dbReference>
<dbReference type="InterPro" id="IPR016181">
    <property type="entry name" value="Acyl_CoA_acyltransferase"/>
</dbReference>
<keyword evidence="2" id="KW-0012">Acyltransferase</keyword>
<evidence type="ECO:0000313" key="6">
    <source>
        <dbReference type="Proteomes" id="UP000240481"/>
    </source>
</evidence>
<evidence type="ECO:0000259" key="4">
    <source>
        <dbReference type="PROSITE" id="PS51186"/>
    </source>
</evidence>
<dbReference type="PANTHER" id="PTHR43792">
    <property type="entry name" value="GNAT FAMILY, PUTATIVE (AFU_ORTHOLOGUE AFUA_3G00765)-RELATED-RELATED"/>
    <property type="match status" value="1"/>
</dbReference>
<proteinExistence type="inferred from homology"/>
<protein>
    <submittedName>
        <fullName evidence="5">N-acetyltransferase</fullName>
    </submittedName>
</protein>
<dbReference type="EMBL" id="PYLZ01000010">
    <property type="protein sequence ID" value="PSW22934.1"/>
    <property type="molecule type" value="Genomic_DNA"/>
</dbReference>
<dbReference type="Gene3D" id="3.40.630.30">
    <property type="match status" value="1"/>
</dbReference>
<evidence type="ECO:0000256" key="2">
    <source>
        <dbReference type="ARBA" id="ARBA00023315"/>
    </source>
</evidence>
<dbReference type="OrthoDB" id="9801656at2"/>
<dbReference type="Proteomes" id="UP000240481">
    <property type="component" value="Unassembled WGS sequence"/>
</dbReference>
<dbReference type="InterPro" id="IPR051531">
    <property type="entry name" value="N-acetyltransferase"/>
</dbReference>
<dbReference type="STRING" id="680026.AB733_13860"/>
<feature type="domain" description="N-acetyltransferase" evidence="4">
    <location>
        <begin position="12"/>
        <end position="177"/>
    </location>
</feature>
<accession>A0A0J8VBU4</accession>
<evidence type="ECO:0000313" key="5">
    <source>
        <dbReference type="EMBL" id="PSW22934.1"/>
    </source>
</evidence>
<dbReference type="GO" id="GO:0016747">
    <property type="term" value="F:acyltransferase activity, transferring groups other than amino-acyl groups"/>
    <property type="evidence" value="ECO:0007669"/>
    <property type="project" value="InterPro"/>
</dbReference>
<dbReference type="InterPro" id="IPR000182">
    <property type="entry name" value="GNAT_dom"/>
</dbReference>
<dbReference type="AlphaFoldDB" id="A0A0J8VBU4"/>
<comment type="caution">
    <text evidence="5">The sequence shown here is derived from an EMBL/GenBank/DDBJ whole genome shotgun (WGS) entry which is preliminary data.</text>
</comment>
<evidence type="ECO:0000256" key="3">
    <source>
        <dbReference type="ARBA" id="ARBA00038502"/>
    </source>
</evidence>